<dbReference type="InterPro" id="IPR005502">
    <property type="entry name" value="Ribosyl_crysJ1"/>
</dbReference>
<evidence type="ECO:0000313" key="9">
    <source>
        <dbReference type="EMBL" id="CAB5049567.1"/>
    </source>
</evidence>
<dbReference type="EMBL" id="CAEZVL010000104">
    <property type="protein sequence ID" value="CAB4632462.1"/>
    <property type="molecule type" value="Genomic_DNA"/>
</dbReference>
<evidence type="ECO:0000313" key="5">
    <source>
        <dbReference type="EMBL" id="CAB4599532.1"/>
    </source>
</evidence>
<dbReference type="CDD" id="cd14494">
    <property type="entry name" value="PTP_DSP_cys"/>
    <property type="match status" value="1"/>
</dbReference>
<evidence type="ECO:0000259" key="3">
    <source>
        <dbReference type="PROSITE" id="PS50056"/>
    </source>
</evidence>
<dbReference type="InterPro" id="IPR016130">
    <property type="entry name" value="Tyr_Pase_AS"/>
</dbReference>
<reference evidence="10" key="1">
    <citation type="submission" date="2020-05" db="EMBL/GenBank/DDBJ databases">
        <authorList>
            <person name="Chiriac C."/>
            <person name="Salcher M."/>
            <person name="Ghai R."/>
            <person name="Kavagutti S V."/>
        </authorList>
    </citation>
    <scope>NUCLEOTIDE SEQUENCE</scope>
</reference>
<evidence type="ECO:0000256" key="1">
    <source>
        <dbReference type="ARBA" id="ARBA00010702"/>
    </source>
</evidence>
<gene>
    <name evidence="4" type="ORF">UFOPK1421_00392</name>
    <name evidence="5" type="ORF">UFOPK1820_00633</name>
    <name evidence="6" type="ORF">UFOPK1960_00773</name>
    <name evidence="7" type="ORF">UFOPK2921_00368</name>
    <name evidence="8" type="ORF">UFOPK3889_00445</name>
    <name evidence="9" type="ORF">UFOPK4275_00721</name>
    <name evidence="10" type="ORF">UFOPK4422_00277</name>
</gene>
<dbReference type="InterPro" id="IPR050792">
    <property type="entry name" value="ADP-ribosylglycohydrolase"/>
</dbReference>
<dbReference type="Gene3D" id="1.10.4080.10">
    <property type="entry name" value="ADP-ribosylation/Crystallin J1"/>
    <property type="match status" value="1"/>
</dbReference>
<dbReference type="AlphaFoldDB" id="A0A6J7VPK6"/>
<dbReference type="PROSITE" id="PS00383">
    <property type="entry name" value="TYR_PHOSPHATASE_1"/>
    <property type="match status" value="1"/>
</dbReference>
<dbReference type="SUPFAM" id="SSF101478">
    <property type="entry name" value="ADP-ribosylglycohydrolase"/>
    <property type="match status" value="1"/>
</dbReference>
<dbReference type="EMBL" id="CAEZZV010000030">
    <property type="protein sequence ID" value="CAB4772987.1"/>
    <property type="molecule type" value="Genomic_DNA"/>
</dbReference>
<dbReference type="EMBL" id="CAFBRX010000016">
    <property type="protein sequence ID" value="CAB5113119.1"/>
    <property type="molecule type" value="Genomic_DNA"/>
</dbReference>
<dbReference type="EMBL" id="CAFBNZ010000057">
    <property type="protein sequence ID" value="CAB4969338.1"/>
    <property type="molecule type" value="Genomic_DNA"/>
</dbReference>
<dbReference type="PROSITE" id="PS50056">
    <property type="entry name" value="TYR_PHOSPHATASE_2"/>
    <property type="match status" value="1"/>
</dbReference>
<dbReference type="InterPro" id="IPR029021">
    <property type="entry name" value="Prot-tyrosine_phosphatase-like"/>
</dbReference>
<evidence type="ECO:0000313" key="6">
    <source>
        <dbReference type="EMBL" id="CAB4632462.1"/>
    </source>
</evidence>
<dbReference type="EMBL" id="CAFBQJ010000114">
    <property type="protein sequence ID" value="CAB5049567.1"/>
    <property type="molecule type" value="Genomic_DNA"/>
</dbReference>
<dbReference type="EMBL" id="CAEZUK010000082">
    <property type="protein sequence ID" value="CAB4599532.1"/>
    <property type="molecule type" value="Genomic_DNA"/>
</dbReference>
<proteinExistence type="inferred from homology"/>
<dbReference type="InterPro" id="IPR000340">
    <property type="entry name" value="Dual-sp_phosphatase_cat-dom"/>
</dbReference>
<feature type="domain" description="Tyrosine specific protein phosphatases" evidence="3">
    <location>
        <begin position="401"/>
        <end position="469"/>
    </location>
</feature>
<dbReference type="InterPro" id="IPR000387">
    <property type="entry name" value="Tyr_Pase_dom"/>
</dbReference>
<name>A0A6J7VPK6_9ZZZZ</name>
<organism evidence="10">
    <name type="scientific">freshwater metagenome</name>
    <dbReference type="NCBI Taxonomy" id="449393"/>
    <lineage>
        <taxon>unclassified sequences</taxon>
        <taxon>metagenomes</taxon>
        <taxon>ecological metagenomes</taxon>
    </lineage>
</organism>
<dbReference type="EMBL" id="CAEZSL010000027">
    <property type="protein sequence ID" value="CAB4536504.1"/>
    <property type="molecule type" value="Genomic_DNA"/>
</dbReference>
<keyword evidence="2" id="KW-0378">Hydrolase</keyword>
<sequence length="490" mass="53703">MTPTLSFTSKKITPEMLQRALGALVGSAVGDALGAPFEFGPADAYSQRFGQPVLTGVGEMTGGGSFSWAPGEFTDDTQMMLALGESLLAHQGLNLDDLWERFTCWSSAASDVGIATSRALSASDRHQALLNEQANPSRSASNGALMRTWAIPLAFLGHDTADVMKAAFTQASMTHFDPAAGWGAAIGSELCRRAILGADPITQIDEVLSYVPAEHRGRFADVLRPDWQPNTAGEPSNGSVWTCLAQAIWAIRHNDTFENVLIAVIDLGGDTDTVACVAGAIAGAKFSIQGIPGRWLTYVHGSLLTPEGRHEYDYLGLQNMARQLVGKHNAILTDLEGPIKPTRVDENFALFGADIAGVLDCDPDFVPISFCLTAGRLKKHAIRREYYLRDNEGDQNTDIFSVVCDAVRSINSLLAQGHNVVVHCHGGRSRTGLILKAWAMCQYDLDDQEAHEWILQRWPHYRTWNETFLDFLKYEWAVKRHQCLPHQHQL</sequence>
<dbReference type="PANTHER" id="PTHR16222:SF24">
    <property type="entry name" value="ADP-RIBOSYLHYDROLASE ARH3"/>
    <property type="match status" value="1"/>
</dbReference>
<dbReference type="SUPFAM" id="SSF52799">
    <property type="entry name" value="(Phosphotyrosine protein) phosphatases II"/>
    <property type="match status" value="1"/>
</dbReference>
<dbReference type="Pfam" id="PF03747">
    <property type="entry name" value="ADP_ribosyl_GH"/>
    <property type="match status" value="1"/>
</dbReference>
<dbReference type="PANTHER" id="PTHR16222">
    <property type="entry name" value="ADP-RIBOSYLGLYCOHYDROLASE"/>
    <property type="match status" value="1"/>
</dbReference>
<dbReference type="Pfam" id="PF00782">
    <property type="entry name" value="DSPc"/>
    <property type="match status" value="1"/>
</dbReference>
<protein>
    <submittedName>
        <fullName evidence="10">Unannotated protein</fullName>
    </submittedName>
</protein>
<accession>A0A6J7VPK6</accession>
<dbReference type="GO" id="GO:0016787">
    <property type="term" value="F:hydrolase activity"/>
    <property type="evidence" value="ECO:0007669"/>
    <property type="project" value="UniProtKB-KW"/>
</dbReference>
<evidence type="ECO:0000313" key="10">
    <source>
        <dbReference type="EMBL" id="CAB5113119.1"/>
    </source>
</evidence>
<evidence type="ECO:0000313" key="8">
    <source>
        <dbReference type="EMBL" id="CAB4969338.1"/>
    </source>
</evidence>
<evidence type="ECO:0000313" key="7">
    <source>
        <dbReference type="EMBL" id="CAB4772987.1"/>
    </source>
</evidence>
<comment type="similarity">
    <text evidence="1">Belongs to the ADP-ribosylglycohydrolase family.</text>
</comment>
<evidence type="ECO:0000313" key="4">
    <source>
        <dbReference type="EMBL" id="CAB4536504.1"/>
    </source>
</evidence>
<dbReference type="Gene3D" id="3.90.190.10">
    <property type="entry name" value="Protein tyrosine phosphatase superfamily"/>
    <property type="match status" value="1"/>
</dbReference>
<evidence type="ECO:0000256" key="2">
    <source>
        <dbReference type="ARBA" id="ARBA00022801"/>
    </source>
</evidence>
<dbReference type="InterPro" id="IPR036705">
    <property type="entry name" value="Ribosyl_crysJ1_sf"/>
</dbReference>